<keyword evidence="1" id="KW-0479">Metal-binding</keyword>
<dbReference type="Pfam" id="PF13920">
    <property type="entry name" value="zf-C3HC4_3"/>
    <property type="match status" value="1"/>
</dbReference>
<feature type="transmembrane region" description="Helical" evidence="2">
    <location>
        <begin position="107"/>
        <end position="128"/>
    </location>
</feature>
<proteinExistence type="predicted"/>
<feature type="transmembrane region" description="Helical" evidence="2">
    <location>
        <begin position="282"/>
        <end position="301"/>
    </location>
</feature>
<dbReference type="PROSITE" id="PS50089">
    <property type="entry name" value="ZF_RING_2"/>
    <property type="match status" value="1"/>
</dbReference>
<keyword evidence="1" id="KW-0862">Zinc</keyword>
<dbReference type="PANTHER" id="PTHR12109">
    <property type="entry name" value="RING FINGER PROTEIN 141-RELATED"/>
    <property type="match status" value="1"/>
</dbReference>
<feature type="transmembrane region" description="Helical" evidence="2">
    <location>
        <begin position="197"/>
        <end position="224"/>
    </location>
</feature>
<dbReference type="InterPro" id="IPR047126">
    <property type="entry name" value="RNF141-like"/>
</dbReference>
<feature type="transmembrane region" description="Helical" evidence="2">
    <location>
        <begin position="53"/>
        <end position="71"/>
    </location>
</feature>
<evidence type="ECO:0000256" key="2">
    <source>
        <dbReference type="SAM" id="Phobius"/>
    </source>
</evidence>
<dbReference type="OrthoDB" id="303146at2759"/>
<keyword evidence="2" id="KW-1133">Transmembrane helix</keyword>
<feature type="transmembrane region" description="Helical" evidence="2">
    <location>
        <begin position="77"/>
        <end position="95"/>
    </location>
</feature>
<dbReference type="GO" id="GO:0008270">
    <property type="term" value="F:zinc ion binding"/>
    <property type="evidence" value="ECO:0007669"/>
    <property type="project" value="UniProtKB-KW"/>
</dbReference>
<keyword evidence="5" id="KW-1185">Reference proteome</keyword>
<dbReference type="PANTHER" id="PTHR12109:SF5">
    <property type="entry name" value="RING-TYPE DOMAIN-CONTAINING PROTEIN"/>
    <property type="match status" value="1"/>
</dbReference>
<keyword evidence="2" id="KW-0812">Transmembrane</keyword>
<organism evidence="4 5">
    <name type="scientific">Paramecium pentaurelia</name>
    <dbReference type="NCBI Taxonomy" id="43138"/>
    <lineage>
        <taxon>Eukaryota</taxon>
        <taxon>Sar</taxon>
        <taxon>Alveolata</taxon>
        <taxon>Ciliophora</taxon>
        <taxon>Intramacronucleata</taxon>
        <taxon>Oligohymenophorea</taxon>
        <taxon>Peniculida</taxon>
        <taxon>Parameciidae</taxon>
        <taxon>Paramecium</taxon>
    </lineage>
</organism>
<dbReference type="EMBL" id="CAJJDO010000028">
    <property type="protein sequence ID" value="CAD8155944.1"/>
    <property type="molecule type" value="Genomic_DNA"/>
</dbReference>
<name>A0A8S1TVG6_9CILI</name>
<feature type="transmembrane region" description="Helical" evidence="2">
    <location>
        <begin position="166"/>
        <end position="185"/>
    </location>
</feature>
<dbReference type="InterPro" id="IPR001841">
    <property type="entry name" value="Znf_RING"/>
</dbReference>
<reference evidence="4" key="1">
    <citation type="submission" date="2021-01" db="EMBL/GenBank/DDBJ databases">
        <authorList>
            <consortium name="Genoscope - CEA"/>
            <person name="William W."/>
        </authorList>
    </citation>
    <scope>NUCLEOTIDE SEQUENCE</scope>
</reference>
<feature type="transmembrane region" description="Helical" evidence="2">
    <location>
        <begin position="134"/>
        <end position="154"/>
    </location>
</feature>
<evidence type="ECO:0000259" key="3">
    <source>
        <dbReference type="PROSITE" id="PS50089"/>
    </source>
</evidence>
<accession>A0A8S1TVG6</accession>
<comment type="caution">
    <text evidence="4">The sequence shown here is derived from an EMBL/GenBank/DDBJ whole genome shotgun (WGS) entry which is preliminary data.</text>
</comment>
<feature type="transmembrane region" description="Helical" evidence="2">
    <location>
        <begin position="245"/>
        <end position="270"/>
    </location>
</feature>
<protein>
    <recommendedName>
        <fullName evidence="3">RING-type domain-containing protein</fullName>
    </recommendedName>
</protein>
<evidence type="ECO:0000313" key="4">
    <source>
        <dbReference type="EMBL" id="CAD8155944.1"/>
    </source>
</evidence>
<evidence type="ECO:0000313" key="5">
    <source>
        <dbReference type="Proteomes" id="UP000689195"/>
    </source>
</evidence>
<sequence>MNQLQFSQAQSPRESNFDFEDLPQLQEQQINESKLTASIFTDVYYLFRLQIKIFGTIYLILLILFNSYIVFDLTYKISLLYVTILHFLQVVRLAINNYNNILNDHNCCLELFWGILSISYYGCFFYFIDHFNFPIQYPTIMYFVFTLSWIAFLLHAYRQNKQETNIISLFTVFCKLLLTAQLMLINFRQINWLQWDWIYIFSILWAFLMFAIILQFIFIIDFIMKVITTIQETNILKKQALNQQIICSFWINLLILSISGLLTFTIVSYSILLSTGKKPFNFIPIIICIVYSLVITAYTCYFKRTLNQFLMTFQREEENQNDNNQFSSPSSKRRSIFTRDKNKINIKLPQFLIKLSQTYFQPQLIGQQYQSQKQIQSLSEIKQEKRNKTDIEQPKQSNQNSLTELKVEKDQNCFNCYQNESCAVYMPCGHGGLCIKCATEWFAEKQECLICRKPVEQVVKVIESNSNTFQIVDVIAF</sequence>
<keyword evidence="1" id="KW-0863">Zinc-finger</keyword>
<dbReference type="Proteomes" id="UP000689195">
    <property type="component" value="Unassembled WGS sequence"/>
</dbReference>
<gene>
    <name evidence="4" type="ORF">PPENT_87.1.T0280052</name>
</gene>
<dbReference type="AlphaFoldDB" id="A0A8S1TVG6"/>
<feature type="domain" description="RING-type" evidence="3">
    <location>
        <begin position="413"/>
        <end position="452"/>
    </location>
</feature>
<keyword evidence="2" id="KW-0472">Membrane</keyword>
<evidence type="ECO:0000256" key="1">
    <source>
        <dbReference type="PROSITE-ProRule" id="PRU00175"/>
    </source>
</evidence>